<comment type="caution">
    <text evidence="1">The sequence shown here is derived from an EMBL/GenBank/DDBJ whole genome shotgun (WGS) entry which is preliminary data.</text>
</comment>
<dbReference type="EMBL" id="JBHUIO010000005">
    <property type="protein sequence ID" value="MFD2169494.1"/>
    <property type="molecule type" value="Genomic_DNA"/>
</dbReference>
<sequence>MNPYRKLFASYTAELGQAVADEVGRRDRIRERNRTSYASEEELEKWMTEAWQPIAYSGRVIAVLRKYWIACDRLNAQFEAMDLEAELDEGSEEASSVQEEARLTAEDEDSFFDGMTYVNPLDFAVDWLSDEYDQLYKIISKLPYFPIGIDEQGQYC</sequence>
<organism evidence="1 2">
    <name type="scientific">Tumebacillus lipolyticus</name>
    <dbReference type="NCBI Taxonomy" id="1280370"/>
    <lineage>
        <taxon>Bacteria</taxon>
        <taxon>Bacillati</taxon>
        <taxon>Bacillota</taxon>
        <taxon>Bacilli</taxon>
        <taxon>Bacillales</taxon>
        <taxon>Alicyclobacillaceae</taxon>
        <taxon>Tumebacillus</taxon>
    </lineage>
</organism>
<reference evidence="2" key="1">
    <citation type="journal article" date="2019" name="Int. J. Syst. Evol. Microbiol.">
        <title>The Global Catalogue of Microorganisms (GCM) 10K type strain sequencing project: providing services to taxonomists for standard genome sequencing and annotation.</title>
        <authorList>
            <consortium name="The Broad Institute Genomics Platform"/>
            <consortium name="The Broad Institute Genome Sequencing Center for Infectious Disease"/>
            <person name="Wu L."/>
            <person name="Ma J."/>
        </authorList>
    </citation>
    <scope>NUCLEOTIDE SEQUENCE [LARGE SCALE GENOMIC DNA]</scope>
    <source>
        <strain evidence="2">CGMCC 1.13574</strain>
    </source>
</reference>
<proteinExistence type="predicted"/>
<keyword evidence="2" id="KW-1185">Reference proteome</keyword>
<name>A0ABW4ZVF2_9BACL</name>
<gene>
    <name evidence="1" type="ORF">ACFSOY_05750</name>
</gene>
<evidence type="ECO:0000313" key="1">
    <source>
        <dbReference type="EMBL" id="MFD2169494.1"/>
    </source>
</evidence>
<dbReference type="RefSeq" id="WP_386044689.1">
    <property type="nucleotide sequence ID" value="NZ_JBHUIO010000005.1"/>
</dbReference>
<dbReference type="Proteomes" id="UP001597343">
    <property type="component" value="Unassembled WGS sequence"/>
</dbReference>
<protein>
    <submittedName>
        <fullName evidence="1">Uncharacterized protein</fullName>
    </submittedName>
</protein>
<accession>A0ABW4ZVF2</accession>
<evidence type="ECO:0000313" key="2">
    <source>
        <dbReference type="Proteomes" id="UP001597343"/>
    </source>
</evidence>